<evidence type="ECO:0000313" key="2">
    <source>
        <dbReference type="Proteomes" id="UP001271769"/>
    </source>
</evidence>
<sequence length="285" mass="30648">MTQFPNGLSAIADDIDLVVMDLWGCMHDGIKAYPAAIEALRGLKSRNIPVALVSNAPRRIETVRPRLREMGISDDLYAGFYTSGEEVWGHLARCDAAGYDSLGRRAYQIIGPQDTTFTDGLDLDLTQDIAAADFLLVLGVASPEVKVADFTNVLKAARARDLTLVCANPDLIVHRGRIAEICAGAIAEAYFEMDGRILIEGKPHAGIYRRVLNDFKVAPARLVGIGDALRTDVAGAAGIGARSLLIGGGIHHAALLKDDKVDAVALKELSRGGPRPDYALPYLCW</sequence>
<keyword evidence="2" id="KW-1185">Reference proteome</keyword>
<dbReference type="InterPro" id="IPR036412">
    <property type="entry name" value="HAD-like_sf"/>
</dbReference>
<proteinExistence type="predicted"/>
<organism evidence="1 2">
    <name type="scientific">Dongia rigui</name>
    <dbReference type="NCBI Taxonomy" id="940149"/>
    <lineage>
        <taxon>Bacteria</taxon>
        <taxon>Pseudomonadati</taxon>
        <taxon>Pseudomonadota</taxon>
        <taxon>Alphaproteobacteria</taxon>
        <taxon>Rhodospirillales</taxon>
        <taxon>Dongiaceae</taxon>
        <taxon>Dongia</taxon>
    </lineage>
</organism>
<evidence type="ECO:0000313" key="1">
    <source>
        <dbReference type="EMBL" id="MDY0872234.1"/>
    </source>
</evidence>
<dbReference type="Proteomes" id="UP001271769">
    <property type="component" value="Unassembled WGS sequence"/>
</dbReference>
<dbReference type="RefSeq" id="WP_320500652.1">
    <property type="nucleotide sequence ID" value="NZ_JAXCLX010000001.1"/>
</dbReference>
<dbReference type="Pfam" id="PF13242">
    <property type="entry name" value="Hydrolase_like"/>
    <property type="match status" value="1"/>
</dbReference>
<dbReference type="EMBL" id="JAXCLX010000001">
    <property type="protein sequence ID" value="MDY0872234.1"/>
    <property type="molecule type" value="Genomic_DNA"/>
</dbReference>
<dbReference type="NCBIfam" id="TIGR01459">
    <property type="entry name" value="HAD-SF-IIA-hyp4"/>
    <property type="match status" value="1"/>
</dbReference>
<dbReference type="InterPro" id="IPR006357">
    <property type="entry name" value="HAD-SF_hydro_IIA"/>
</dbReference>
<dbReference type="InterPro" id="IPR023214">
    <property type="entry name" value="HAD_sf"/>
</dbReference>
<protein>
    <submittedName>
        <fullName evidence="1">TIGR01459 family HAD-type hydrolase</fullName>
    </submittedName>
</protein>
<name>A0ABU5DY42_9PROT</name>
<dbReference type="PANTHER" id="PTHR19288:SF90">
    <property type="entry name" value="OS08G0542600 PROTEIN"/>
    <property type="match status" value="1"/>
</dbReference>
<reference evidence="1 2" key="1">
    <citation type="journal article" date="2013" name="Antonie Van Leeuwenhoek">
        <title>Dongia rigui sp. nov., isolated from freshwater of a large wetland in Korea.</title>
        <authorList>
            <person name="Baik K.S."/>
            <person name="Hwang Y.M."/>
            <person name="Choi J.S."/>
            <person name="Kwon J."/>
            <person name="Seong C.N."/>
        </authorList>
    </citation>
    <scope>NUCLEOTIDE SEQUENCE [LARGE SCALE GENOMIC DNA]</scope>
    <source>
        <strain evidence="1 2">04SU4-P</strain>
    </source>
</reference>
<dbReference type="Gene3D" id="3.40.50.1000">
    <property type="entry name" value="HAD superfamily/HAD-like"/>
    <property type="match status" value="2"/>
</dbReference>
<accession>A0ABU5DY42</accession>
<keyword evidence="1" id="KW-0378">Hydrolase</keyword>
<dbReference type="GO" id="GO:0016787">
    <property type="term" value="F:hydrolase activity"/>
    <property type="evidence" value="ECO:0007669"/>
    <property type="project" value="UniProtKB-KW"/>
</dbReference>
<gene>
    <name evidence="1" type="ORF">SMD31_09880</name>
</gene>
<dbReference type="SUPFAM" id="SSF56784">
    <property type="entry name" value="HAD-like"/>
    <property type="match status" value="1"/>
</dbReference>
<dbReference type="Pfam" id="PF13344">
    <property type="entry name" value="Hydrolase_6"/>
    <property type="match status" value="1"/>
</dbReference>
<dbReference type="PANTHER" id="PTHR19288">
    <property type="entry name" value="4-NITROPHENYLPHOSPHATASE-RELATED"/>
    <property type="match status" value="1"/>
</dbReference>
<dbReference type="InterPro" id="IPR006356">
    <property type="entry name" value="HAD-SF_hydro_IIA_hyp3"/>
</dbReference>
<comment type="caution">
    <text evidence="1">The sequence shown here is derived from an EMBL/GenBank/DDBJ whole genome shotgun (WGS) entry which is preliminary data.</text>
</comment>